<dbReference type="InterPro" id="IPR003832">
    <property type="entry name" value="DUF212"/>
</dbReference>
<dbReference type="PANTHER" id="PTHR31446:SF2">
    <property type="entry name" value="ACID PHOSPHATASE_VANADIUM-DEPENDENT HALOPEROXIDASE-RELATED PROTEIN"/>
    <property type="match status" value="1"/>
</dbReference>
<organism evidence="1 2">
    <name type="scientific">Carpinus fangiana</name>
    <dbReference type="NCBI Taxonomy" id="176857"/>
    <lineage>
        <taxon>Eukaryota</taxon>
        <taxon>Viridiplantae</taxon>
        <taxon>Streptophyta</taxon>
        <taxon>Embryophyta</taxon>
        <taxon>Tracheophyta</taxon>
        <taxon>Spermatophyta</taxon>
        <taxon>Magnoliopsida</taxon>
        <taxon>eudicotyledons</taxon>
        <taxon>Gunneridae</taxon>
        <taxon>Pentapetalae</taxon>
        <taxon>rosids</taxon>
        <taxon>fabids</taxon>
        <taxon>Fagales</taxon>
        <taxon>Betulaceae</taxon>
        <taxon>Carpinus</taxon>
    </lineage>
</organism>
<reference evidence="1 2" key="1">
    <citation type="submission" date="2019-06" db="EMBL/GenBank/DDBJ databases">
        <title>A chromosomal-level reference genome of Carpinus fangiana (Coryloideae, Betulaceae).</title>
        <authorList>
            <person name="Yang X."/>
            <person name="Wang Z."/>
            <person name="Zhang L."/>
            <person name="Hao G."/>
            <person name="Liu J."/>
            <person name="Yang Y."/>
        </authorList>
    </citation>
    <scope>NUCLEOTIDE SEQUENCE [LARGE SCALE GENOMIC DNA]</scope>
    <source>
        <strain evidence="1">Cfa_2016G</strain>
        <tissue evidence="1">Leaf</tissue>
    </source>
</reference>
<accession>A0A5N6RLZ5</accession>
<evidence type="ECO:0000313" key="2">
    <source>
        <dbReference type="Proteomes" id="UP000327013"/>
    </source>
</evidence>
<dbReference type="OrthoDB" id="1909848at2759"/>
<keyword evidence="2" id="KW-1185">Reference proteome</keyword>
<name>A0A5N6RLZ5_9ROSI</name>
<sequence length="311" mass="33498">MRFSLDLTLPTISSSSLVRFAMLSQCCCWSFSTSACASTHSRVSSAKHRIINNSCQKEPFLLLGMRVRQPKSSSFRITCHGAELFDQFWQLAHNKVLLAAGGSAAIGQLSKPFTSVLLYGKDLDFRAVIQAGGFPSTHSSAVVATATTIGLERGFSDSIFGLTVVYAGLVMYDAQGVRREVGNHAKVLNKLLAKTHLNSVHNKDRDDSIDSQLGPSLPISLESLQPLLSEEANSFTSKPINSPVLLRSDDKMRQNNETVLSSALAADAKEGSETSSDNSIPLKESIGHTEVEVIAGALLGFFVSLAVYTIT</sequence>
<evidence type="ECO:0000313" key="1">
    <source>
        <dbReference type="EMBL" id="KAE8099825.1"/>
    </source>
</evidence>
<protein>
    <submittedName>
        <fullName evidence="1">Uncharacterized protein</fullName>
    </submittedName>
</protein>
<dbReference type="AlphaFoldDB" id="A0A5N6RLZ5"/>
<dbReference type="PANTHER" id="PTHR31446">
    <property type="entry name" value="ACID PHOSPHATASE/VANADIUM-DEPENDENT HALOPEROXIDASE-RELATED PROTEIN"/>
    <property type="match status" value="1"/>
</dbReference>
<proteinExistence type="predicted"/>
<dbReference type="Pfam" id="PF02681">
    <property type="entry name" value="DUF212"/>
    <property type="match status" value="1"/>
</dbReference>
<dbReference type="EMBL" id="CM017327">
    <property type="protein sequence ID" value="KAE8099825.1"/>
    <property type="molecule type" value="Genomic_DNA"/>
</dbReference>
<dbReference type="Proteomes" id="UP000327013">
    <property type="component" value="Chromosome 7"/>
</dbReference>
<gene>
    <name evidence="1" type="ORF">FH972_017778</name>
</gene>